<sequence>MECSTAFPSRPLSRVVVTSGTHGDELGGVCLVREWLRQGNTPFLHWRSFRAQTLLANPRATKQNRRYLETDLNRCFTAERDIEVHSVNTPG</sequence>
<evidence type="ECO:0000256" key="4">
    <source>
        <dbReference type="ARBA" id="ARBA00022723"/>
    </source>
</evidence>
<dbReference type="EMBL" id="JAHFZB010000033">
    <property type="protein sequence ID" value="KAK6471007.1"/>
    <property type="molecule type" value="Genomic_DNA"/>
</dbReference>
<dbReference type="SUPFAM" id="SSF53187">
    <property type="entry name" value="Zn-dependent exopeptidases"/>
    <property type="match status" value="1"/>
</dbReference>
<keyword evidence="5" id="KW-0378">Hydrolase</keyword>
<evidence type="ECO:0000313" key="8">
    <source>
        <dbReference type="EMBL" id="KAK6471007.1"/>
    </source>
</evidence>
<name>A0ABR0YEF3_HUSHU</name>
<keyword evidence="4" id="KW-0479">Metal-binding</keyword>
<dbReference type="InterPro" id="IPR050178">
    <property type="entry name" value="AspA/AstE_fam"/>
</dbReference>
<dbReference type="Pfam" id="PF24827">
    <property type="entry name" value="AstE_AspA_cat"/>
    <property type="match status" value="1"/>
</dbReference>
<dbReference type="PANTHER" id="PTHR15162:SF5">
    <property type="entry name" value="N-ACYL-AROMATIC-L-AMINO ACID AMIDOHYDROLASE (CARBOXYLATE-FORMING)"/>
    <property type="match status" value="1"/>
</dbReference>
<protein>
    <submittedName>
        <fullName evidence="8">N-acyl-aromatic-L-amino acid amidohydrolase (Carboxylate-forming)-like</fullName>
    </submittedName>
</protein>
<evidence type="ECO:0000259" key="7">
    <source>
        <dbReference type="Pfam" id="PF24827"/>
    </source>
</evidence>
<accession>A0ABR0YEF3</accession>
<comment type="subcellular location">
    <subcellularLocation>
        <location evidence="2">Cytoplasm</location>
    </subcellularLocation>
</comment>
<keyword evidence="6" id="KW-0862">Zinc</keyword>
<evidence type="ECO:0000256" key="5">
    <source>
        <dbReference type="ARBA" id="ARBA00022801"/>
    </source>
</evidence>
<dbReference type="Proteomes" id="UP001369086">
    <property type="component" value="Unassembled WGS sequence"/>
</dbReference>
<reference evidence="8 9" key="1">
    <citation type="submission" date="2021-05" db="EMBL/GenBank/DDBJ databases">
        <authorList>
            <person name="Zahm M."/>
            <person name="Klopp C."/>
            <person name="Cabau C."/>
            <person name="Kuhl H."/>
            <person name="Suciu R."/>
            <person name="Ciorpac M."/>
            <person name="Holostenco D."/>
            <person name="Gessner J."/>
            <person name="Wuertz S."/>
            <person name="Hohne C."/>
            <person name="Stock M."/>
            <person name="Gislard M."/>
            <person name="Lluch J."/>
            <person name="Milhes M."/>
            <person name="Lampietro C."/>
            <person name="Lopez Roques C."/>
            <person name="Donnadieu C."/>
            <person name="Du K."/>
            <person name="Schartl M."/>
            <person name="Guiguen Y."/>
        </authorList>
    </citation>
    <scope>NUCLEOTIDE SEQUENCE [LARGE SCALE GENOMIC DNA]</scope>
    <source>
        <strain evidence="8">Hh-F2</strain>
        <tissue evidence="8">Blood</tissue>
    </source>
</reference>
<comment type="cofactor">
    <cofactor evidence="1">
        <name>Zn(2+)</name>
        <dbReference type="ChEBI" id="CHEBI:29105"/>
    </cofactor>
</comment>
<evidence type="ECO:0000256" key="2">
    <source>
        <dbReference type="ARBA" id="ARBA00004496"/>
    </source>
</evidence>
<gene>
    <name evidence="8" type="ORF">HHUSO_G29905</name>
</gene>
<keyword evidence="3" id="KW-0963">Cytoplasm</keyword>
<dbReference type="PANTHER" id="PTHR15162">
    <property type="entry name" value="ASPARTOACYLASE"/>
    <property type="match status" value="1"/>
</dbReference>
<comment type="caution">
    <text evidence="8">The sequence shown here is derived from an EMBL/GenBank/DDBJ whole genome shotgun (WGS) entry which is preliminary data.</text>
</comment>
<organism evidence="8 9">
    <name type="scientific">Huso huso</name>
    <name type="common">Beluga</name>
    <name type="synonym">Acipenser huso</name>
    <dbReference type="NCBI Taxonomy" id="61971"/>
    <lineage>
        <taxon>Eukaryota</taxon>
        <taxon>Metazoa</taxon>
        <taxon>Chordata</taxon>
        <taxon>Craniata</taxon>
        <taxon>Vertebrata</taxon>
        <taxon>Euteleostomi</taxon>
        <taxon>Actinopterygii</taxon>
        <taxon>Chondrostei</taxon>
        <taxon>Acipenseriformes</taxon>
        <taxon>Acipenseridae</taxon>
        <taxon>Huso</taxon>
    </lineage>
</organism>
<dbReference type="Gene3D" id="3.40.630.10">
    <property type="entry name" value="Zn peptidases"/>
    <property type="match status" value="1"/>
</dbReference>
<evidence type="ECO:0000256" key="6">
    <source>
        <dbReference type="ARBA" id="ARBA00022833"/>
    </source>
</evidence>
<keyword evidence="9" id="KW-1185">Reference proteome</keyword>
<evidence type="ECO:0000256" key="3">
    <source>
        <dbReference type="ARBA" id="ARBA00022490"/>
    </source>
</evidence>
<proteinExistence type="predicted"/>
<feature type="domain" description="Succinylglutamate desuccinylase/Aspartoacylase catalytic" evidence="7">
    <location>
        <begin position="13"/>
        <end position="80"/>
    </location>
</feature>
<evidence type="ECO:0000256" key="1">
    <source>
        <dbReference type="ARBA" id="ARBA00001947"/>
    </source>
</evidence>
<evidence type="ECO:0000313" key="9">
    <source>
        <dbReference type="Proteomes" id="UP001369086"/>
    </source>
</evidence>
<dbReference type="InterPro" id="IPR055438">
    <property type="entry name" value="AstE_AspA_cat"/>
</dbReference>